<evidence type="ECO:0000256" key="4">
    <source>
        <dbReference type="ARBA" id="ARBA00022884"/>
    </source>
</evidence>
<keyword evidence="4 6" id="KW-0694">RNA-binding</keyword>
<keyword evidence="3 6" id="KW-0698">rRNA processing</keyword>
<comment type="subcellular location">
    <subcellularLocation>
        <location evidence="1 6">Nucleus</location>
    </subcellularLocation>
</comment>
<sequence length="209" mass="23064">MENTELINQFIKSLNGSLDSLDGDFKQLVGQSFEDRLNIADGPLDRIKISNNYAYILTSLSFAYLKSIGIDTSKHPIMDDLNRVKSYVARLKEVENQSKNEEVKSEKDTEAAKRFINAALNSGTGNSTVVKGVPEPAISSASFKGTHTKFKDESSNEKGNDNTENHSSKVSKIATDKIRNELKTIASRSSQKVSGKVSKPSKKIFSKKK</sequence>
<reference evidence="8" key="2">
    <citation type="submission" date="2021-01" db="EMBL/GenBank/DDBJ databases">
        <authorList>
            <person name="Schikora-Tamarit M.A."/>
        </authorList>
    </citation>
    <scope>NUCLEOTIDE SEQUENCE</scope>
    <source>
        <strain evidence="8">CBS6341</strain>
    </source>
</reference>
<dbReference type="GO" id="GO:0010468">
    <property type="term" value="P:regulation of gene expression"/>
    <property type="evidence" value="ECO:0007669"/>
    <property type="project" value="TreeGrafter"/>
</dbReference>
<evidence type="ECO:0000313" key="9">
    <source>
        <dbReference type="Proteomes" id="UP000769528"/>
    </source>
</evidence>
<keyword evidence="9" id="KW-1185">Reference proteome</keyword>
<evidence type="ECO:0000256" key="5">
    <source>
        <dbReference type="ARBA" id="ARBA00023242"/>
    </source>
</evidence>
<gene>
    <name evidence="8" type="ORF">WICMUC_001907</name>
</gene>
<comment type="caution">
    <text evidence="8">The sequence shown here is derived from an EMBL/GenBank/DDBJ whole genome shotgun (WGS) entry which is preliminary data.</text>
</comment>
<dbReference type="OrthoDB" id="1421013at2759"/>
<evidence type="ECO:0000256" key="7">
    <source>
        <dbReference type="SAM" id="MobiDB-lite"/>
    </source>
</evidence>
<dbReference type="GO" id="GO:0000178">
    <property type="term" value="C:exosome (RNase complex)"/>
    <property type="evidence" value="ECO:0007669"/>
    <property type="project" value="TreeGrafter"/>
</dbReference>
<dbReference type="GO" id="GO:0003723">
    <property type="term" value="F:RNA binding"/>
    <property type="evidence" value="ECO:0007669"/>
    <property type="project" value="UniProtKB-UniRule"/>
</dbReference>
<feature type="region of interest" description="Disordered" evidence="7">
    <location>
        <begin position="140"/>
        <end position="209"/>
    </location>
</feature>
<evidence type="ECO:0000256" key="2">
    <source>
        <dbReference type="ARBA" id="ARBA00009154"/>
    </source>
</evidence>
<dbReference type="InterPro" id="IPR011082">
    <property type="entry name" value="Exosome-assoc_fac/DNA_repair"/>
</dbReference>
<name>A0A9P8PS64_9ASCO</name>
<dbReference type="AlphaFoldDB" id="A0A9P8PS64"/>
<evidence type="ECO:0000256" key="6">
    <source>
        <dbReference type="RuleBase" id="RU368003"/>
    </source>
</evidence>
<keyword evidence="5 6" id="KW-0539">Nucleus</keyword>
<accession>A0A9P8PS64</accession>
<dbReference type="PANTHER" id="PTHR15341">
    <property type="entry name" value="SUN-COR STEROID HORMONE RECEPTOR CO-REPRESSOR"/>
    <property type="match status" value="1"/>
</dbReference>
<evidence type="ECO:0000256" key="1">
    <source>
        <dbReference type="ARBA" id="ARBA00004123"/>
    </source>
</evidence>
<protein>
    <recommendedName>
        <fullName evidence="6">Exosome complex protein</fullName>
    </recommendedName>
</protein>
<dbReference type="GO" id="GO:0005730">
    <property type="term" value="C:nucleolus"/>
    <property type="evidence" value="ECO:0007669"/>
    <property type="project" value="TreeGrafter"/>
</dbReference>
<feature type="compositionally biased region" description="Basic and acidic residues" evidence="7">
    <location>
        <begin position="149"/>
        <end position="167"/>
    </location>
</feature>
<dbReference type="GO" id="GO:0000460">
    <property type="term" value="P:maturation of 5.8S rRNA"/>
    <property type="evidence" value="ECO:0007669"/>
    <property type="project" value="TreeGrafter"/>
</dbReference>
<comment type="similarity">
    <text evidence="2 6">Belongs to the C1D family.</text>
</comment>
<dbReference type="Pfam" id="PF04000">
    <property type="entry name" value="Sas10_Utp3"/>
    <property type="match status" value="1"/>
</dbReference>
<dbReference type="InterPro" id="IPR007146">
    <property type="entry name" value="Sas10/Utp3/C1D"/>
</dbReference>
<dbReference type="GO" id="GO:0003677">
    <property type="term" value="F:DNA binding"/>
    <property type="evidence" value="ECO:0007669"/>
    <property type="project" value="TreeGrafter"/>
</dbReference>
<organism evidence="8 9">
    <name type="scientific">Wickerhamomyces mucosus</name>
    <dbReference type="NCBI Taxonomy" id="1378264"/>
    <lineage>
        <taxon>Eukaryota</taxon>
        <taxon>Fungi</taxon>
        <taxon>Dikarya</taxon>
        <taxon>Ascomycota</taxon>
        <taxon>Saccharomycotina</taxon>
        <taxon>Saccharomycetes</taxon>
        <taxon>Phaffomycetales</taxon>
        <taxon>Wickerhamomycetaceae</taxon>
        <taxon>Wickerhamomyces</taxon>
    </lineage>
</organism>
<proteinExistence type="inferred from homology"/>
<feature type="compositionally biased region" description="Low complexity" evidence="7">
    <location>
        <begin position="187"/>
        <end position="198"/>
    </location>
</feature>
<reference evidence="8" key="1">
    <citation type="journal article" date="2021" name="Open Biol.">
        <title>Shared evolutionary footprints suggest mitochondrial oxidative damage underlies multiple complex I losses in fungi.</title>
        <authorList>
            <person name="Schikora-Tamarit M.A."/>
            <person name="Marcet-Houben M."/>
            <person name="Nosek J."/>
            <person name="Gabaldon T."/>
        </authorList>
    </citation>
    <scope>NUCLEOTIDE SEQUENCE</scope>
    <source>
        <strain evidence="8">CBS6341</strain>
    </source>
</reference>
<evidence type="ECO:0000313" key="8">
    <source>
        <dbReference type="EMBL" id="KAH3677152.1"/>
    </source>
</evidence>
<dbReference type="PANTHER" id="PTHR15341:SF3">
    <property type="entry name" value="NUCLEAR NUCLEIC ACID-BINDING PROTEIN C1D"/>
    <property type="match status" value="1"/>
</dbReference>
<comment type="function">
    <text evidence="6">Required for exosome-dependent processing of pre-rRNA and small nucleolar RNA (snRNA) precursors. Involved in processing of 35S pre-rRNA at the A0, A1 and A2 sites.</text>
</comment>
<dbReference type="EMBL" id="JAEUBF010000550">
    <property type="protein sequence ID" value="KAH3677152.1"/>
    <property type="molecule type" value="Genomic_DNA"/>
</dbReference>
<dbReference type="Proteomes" id="UP000769528">
    <property type="component" value="Unassembled WGS sequence"/>
</dbReference>
<feature type="compositionally biased region" description="Basic residues" evidence="7">
    <location>
        <begin position="199"/>
        <end position="209"/>
    </location>
</feature>
<evidence type="ECO:0000256" key="3">
    <source>
        <dbReference type="ARBA" id="ARBA00022552"/>
    </source>
</evidence>